<feature type="region of interest" description="Disordered" evidence="7">
    <location>
        <begin position="461"/>
        <end position="484"/>
    </location>
</feature>
<comment type="similarity">
    <text evidence="2">Belongs to the SNAPC3/SRD2 family.</text>
</comment>
<dbReference type="PANTHER" id="PTHR13421:SF16">
    <property type="entry name" value="SNRNA-ACTIVATING PROTEIN COMPLEX SUBUNIT 3"/>
    <property type="match status" value="1"/>
</dbReference>
<protein>
    <submittedName>
        <fullName evidence="8">Uncharacterized protein</fullName>
    </submittedName>
</protein>
<sequence>MGGNHRRPRVISLLDPTKTLDYEEELWRVVFRPVRTSRELEGIYGLGGRDTMPMKDRKEEEEEEEAEDDTTSTTNDRYLRGCRHTLAVKRNLRLWFAKYSRIDAHSLGRLRVRDRHSYPPLRNYDSFAATIPGRRDGADTLLRFEILRHSQNLRRGSGVDDNRLEVELHGGQHTLLDLHRLVVEYAINGDGCGGGGSRFDGIVISPISDADPVVGGVFFVEGTFYTCGEVGKRVGKSIVRWLDGREESTDGAIITDERESAVDADATTSWSPSRRIHFLGLSHPSPSRAKIVPMSEVKLEDIPLRLGVRYFHMFIPPPPPSSLRLLLRGRGKDQVGENLFSWTLANESAVFVTGIHTININSNSSTKKRIRYNDQSTKGNDKKSKTEERKFPVIIHDSWASQRHICLACNHSPASVVTVNDELTDAAPPGLDVKTNKVYLQGVPMCSSCYRALHYYPEQQHQGGDDGVGGDDRSADDCNSRRPSLKLRPSKLGQASLVFPIDEYLRLATATSLEEISNISAF</sequence>
<accession>A0ABD3SPM6</accession>
<dbReference type="Proteomes" id="UP001530377">
    <property type="component" value="Unassembled WGS sequence"/>
</dbReference>
<feature type="compositionally biased region" description="Acidic residues" evidence="7">
    <location>
        <begin position="59"/>
        <end position="70"/>
    </location>
</feature>
<evidence type="ECO:0000256" key="5">
    <source>
        <dbReference type="ARBA" id="ARBA00023163"/>
    </source>
</evidence>
<dbReference type="AlphaFoldDB" id="A0ABD3SPM6"/>
<evidence type="ECO:0000256" key="2">
    <source>
        <dbReference type="ARBA" id="ARBA00010410"/>
    </source>
</evidence>
<proteinExistence type="inferred from homology"/>
<organism evidence="8 9">
    <name type="scientific">Cyclostephanos tholiformis</name>
    <dbReference type="NCBI Taxonomy" id="382380"/>
    <lineage>
        <taxon>Eukaryota</taxon>
        <taxon>Sar</taxon>
        <taxon>Stramenopiles</taxon>
        <taxon>Ochrophyta</taxon>
        <taxon>Bacillariophyta</taxon>
        <taxon>Coscinodiscophyceae</taxon>
        <taxon>Thalassiosirophycidae</taxon>
        <taxon>Stephanodiscales</taxon>
        <taxon>Stephanodiscaceae</taxon>
        <taxon>Cyclostephanos</taxon>
    </lineage>
</organism>
<dbReference type="PANTHER" id="PTHR13421">
    <property type="entry name" value="SNRNA-ACTIVATING PROTEIN COMPLEX SUBUNIT 3"/>
    <property type="match status" value="1"/>
</dbReference>
<keyword evidence="9" id="KW-1185">Reference proteome</keyword>
<evidence type="ECO:0000256" key="1">
    <source>
        <dbReference type="ARBA" id="ARBA00004123"/>
    </source>
</evidence>
<reference evidence="8 9" key="1">
    <citation type="submission" date="2024-10" db="EMBL/GenBank/DDBJ databases">
        <title>Updated reference genomes for cyclostephanoid diatoms.</title>
        <authorList>
            <person name="Roberts W.R."/>
            <person name="Alverson A.J."/>
        </authorList>
    </citation>
    <scope>NUCLEOTIDE SEQUENCE [LARGE SCALE GENOMIC DNA]</scope>
    <source>
        <strain evidence="8 9">AJA228-03</strain>
    </source>
</reference>
<comment type="subcellular location">
    <subcellularLocation>
        <location evidence="1">Nucleus</location>
    </subcellularLocation>
</comment>
<feature type="compositionally biased region" description="Basic and acidic residues" evidence="7">
    <location>
        <begin position="470"/>
        <end position="480"/>
    </location>
</feature>
<keyword evidence="3" id="KW-0805">Transcription regulation</keyword>
<evidence type="ECO:0000313" key="8">
    <source>
        <dbReference type="EMBL" id="KAL3826534.1"/>
    </source>
</evidence>
<keyword evidence="5" id="KW-0804">Transcription</keyword>
<evidence type="ECO:0000313" key="9">
    <source>
        <dbReference type="Proteomes" id="UP001530377"/>
    </source>
</evidence>
<dbReference type="EMBL" id="JALLPB020000019">
    <property type="protein sequence ID" value="KAL3826534.1"/>
    <property type="molecule type" value="Genomic_DNA"/>
</dbReference>
<keyword evidence="4" id="KW-0238">DNA-binding</keyword>
<comment type="caution">
    <text evidence="8">The sequence shown here is derived from an EMBL/GenBank/DDBJ whole genome shotgun (WGS) entry which is preliminary data.</text>
</comment>
<dbReference type="GO" id="GO:0005634">
    <property type="term" value="C:nucleus"/>
    <property type="evidence" value="ECO:0007669"/>
    <property type="project" value="UniProtKB-SubCell"/>
</dbReference>
<evidence type="ECO:0000256" key="4">
    <source>
        <dbReference type="ARBA" id="ARBA00023125"/>
    </source>
</evidence>
<evidence type="ECO:0000256" key="3">
    <source>
        <dbReference type="ARBA" id="ARBA00023015"/>
    </source>
</evidence>
<gene>
    <name evidence="8" type="ORF">ACHAXA_003598</name>
</gene>
<evidence type="ECO:0000256" key="6">
    <source>
        <dbReference type="ARBA" id="ARBA00023242"/>
    </source>
</evidence>
<dbReference type="GO" id="GO:0003677">
    <property type="term" value="F:DNA binding"/>
    <property type="evidence" value="ECO:0007669"/>
    <property type="project" value="UniProtKB-KW"/>
</dbReference>
<evidence type="ECO:0000256" key="7">
    <source>
        <dbReference type="SAM" id="MobiDB-lite"/>
    </source>
</evidence>
<feature type="region of interest" description="Disordered" evidence="7">
    <location>
        <begin position="45"/>
        <end position="75"/>
    </location>
</feature>
<dbReference type="InterPro" id="IPR022042">
    <property type="entry name" value="snRNA-activating_su3"/>
</dbReference>
<name>A0ABD3SPM6_9STRA</name>
<keyword evidence="6" id="KW-0539">Nucleus</keyword>